<dbReference type="SUPFAM" id="SSF81301">
    <property type="entry name" value="Nucleotidyltransferase"/>
    <property type="match status" value="1"/>
</dbReference>
<keyword evidence="4" id="KW-0067">ATP-binding</keyword>
<dbReference type="EMBL" id="JBHTKL010000005">
    <property type="protein sequence ID" value="MFD1019460.1"/>
    <property type="molecule type" value="Genomic_DNA"/>
</dbReference>
<evidence type="ECO:0000256" key="4">
    <source>
        <dbReference type="PIRNR" id="PIRNR000819"/>
    </source>
</evidence>
<sequence>MIDWKTCPDNTRYFINEICNKITALLGQDFVGCYLHGSLAMGGFHPAKSDVDLLFVSKRPLSLETKQELTALMLGHSANPHPIELHVLTTEQLQSWQHPSSFDYHFSEGWRKKYEADSKLDISHLKDPDLAAHLMVTRHRGITLAGKAIEAVIPEIPQANYLDAILYDFNSCMEAITEDPVYSTLNMVRVWGYIKNEAILSKYEAGEWGSKTLSSPHSSTVEQAFNTYLNGEAATIAVPELIEFKDFINEKIETYIKAKEIRR</sequence>
<dbReference type="Gene3D" id="3.30.460.10">
    <property type="entry name" value="Beta Polymerase, domain 2"/>
    <property type="match status" value="1"/>
</dbReference>
<protein>
    <recommendedName>
        <fullName evidence="4">Spectinomycin 9-adenylyltransferase</fullName>
    </recommendedName>
</protein>
<evidence type="ECO:0000313" key="8">
    <source>
        <dbReference type="Proteomes" id="UP001596990"/>
    </source>
</evidence>
<name>A0ABW3L0M2_9BACI</name>
<keyword evidence="1 4" id="KW-0808">Transferase</keyword>
<dbReference type="Proteomes" id="UP001596990">
    <property type="component" value="Unassembled WGS sequence"/>
</dbReference>
<evidence type="ECO:0000313" key="7">
    <source>
        <dbReference type="EMBL" id="MFD1019460.1"/>
    </source>
</evidence>
<reference evidence="8" key="1">
    <citation type="journal article" date="2019" name="Int. J. Syst. Evol. Microbiol.">
        <title>The Global Catalogue of Microorganisms (GCM) 10K type strain sequencing project: providing services to taxonomists for standard genome sequencing and annotation.</title>
        <authorList>
            <consortium name="The Broad Institute Genomics Platform"/>
            <consortium name="The Broad Institute Genome Sequencing Center for Infectious Disease"/>
            <person name="Wu L."/>
            <person name="Ma J."/>
        </authorList>
    </citation>
    <scope>NUCLEOTIDE SEQUENCE [LARGE SCALE GENOMIC DNA]</scope>
    <source>
        <strain evidence="8">CCUG 56607</strain>
    </source>
</reference>
<dbReference type="GO" id="GO:0016779">
    <property type="term" value="F:nucleotidyltransferase activity"/>
    <property type="evidence" value="ECO:0007669"/>
    <property type="project" value="UniProtKB-KW"/>
</dbReference>
<evidence type="ECO:0000256" key="1">
    <source>
        <dbReference type="ARBA" id="ARBA00022679"/>
    </source>
</evidence>
<keyword evidence="4 7" id="KW-0548">Nucleotidyltransferase</keyword>
<feature type="domain" description="Polymerase nucleotidyl transferase" evidence="5">
    <location>
        <begin position="33"/>
        <end position="95"/>
    </location>
</feature>
<evidence type="ECO:0000259" key="5">
    <source>
        <dbReference type="Pfam" id="PF01909"/>
    </source>
</evidence>
<evidence type="ECO:0000256" key="2">
    <source>
        <dbReference type="ARBA" id="ARBA00023251"/>
    </source>
</evidence>
<dbReference type="Pfam" id="PF01909">
    <property type="entry name" value="NTP_transf_2"/>
    <property type="match status" value="1"/>
</dbReference>
<feature type="domain" description="Adenylyltransferase AadA C-terminal" evidence="6">
    <location>
        <begin position="152"/>
        <end position="237"/>
    </location>
</feature>
<dbReference type="Pfam" id="PF13427">
    <property type="entry name" value="AadA_C"/>
    <property type="match status" value="1"/>
</dbReference>
<evidence type="ECO:0000259" key="6">
    <source>
        <dbReference type="Pfam" id="PF13427"/>
    </source>
</evidence>
<evidence type="ECO:0000256" key="3">
    <source>
        <dbReference type="ARBA" id="ARBA00047831"/>
    </source>
</evidence>
<dbReference type="PIRSF" id="PIRSF000819">
    <property type="entry name" value="Streptomycin_3-adenylyltransf"/>
    <property type="match status" value="1"/>
</dbReference>
<dbReference type="InterPro" id="IPR025184">
    <property type="entry name" value="AadA_C"/>
</dbReference>
<dbReference type="InterPro" id="IPR043519">
    <property type="entry name" value="NT_sf"/>
</dbReference>
<comment type="catalytic activity">
    <reaction evidence="3 4">
        <text>spectinomycin + ATP = 9-O-adenylylspectinomycin + diphosphate</text>
        <dbReference type="Rhea" id="RHEA:63228"/>
        <dbReference type="ChEBI" id="CHEBI:30616"/>
        <dbReference type="ChEBI" id="CHEBI:33019"/>
        <dbReference type="ChEBI" id="CHEBI:146260"/>
        <dbReference type="ChEBI" id="CHEBI:146261"/>
    </reaction>
</comment>
<comment type="caution">
    <text evidence="7">The sequence shown here is derived from an EMBL/GenBank/DDBJ whole genome shotgun (WGS) entry which is preliminary data.</text>
</comment>
<keyword evidence="4" id="KW-0547">Nucleotide-binding</keyword>
<proteinExistence type="predicted"/>
<keyword evidence="8" id="KW-1185">Reference proteome</keyword>
<dbReference type="InterPro" id="IPR024172">
    <property type="entry name" value="AadA/Aad9"/>
</dbReference>
<keyword evidence="2 4" id="KW-0046">Antibiotic resistance</keyword>
<organism evidence="7 8">
    <name type="scientific">Thalassobacillus hwangdonensis</name>
    <dbReference type="NCBI Taxonomy" id="546108"/>
    <lineage>
        <taxon>Bacteria</taxon>
        <taxon>Bacillati</taxon>
        <taxon>Bacillota</taxon>
        <taxon>Bacilli</taxon>
        <taxon>Bacillales</taxon>
        <taxon>Bacillaceae</taxon>
        <taxon>Thalassobacillus</taxon>
    </lineage>
</organism>
<accession>A0ABW3L0M2</accession>
<dbReference type="CDD" id="cd05403">
    <property type="entry name" value="NT_KNTase_like"/>
    <property type="match status" value="1"/>
</dbReference>
<gene>
    <name evidence="7" type="ORF">ACFQ2J_09790</name>
</gene>
<dbReference type="RefSeq" id="WP_386059385.1">
    <property type="nucleotide sequence ID" value="NZ_JBHTKL010000005.1"/>
</dbReference>
<dbReference type="InterPro" id="IPR002934">
    <property type="entry name" value="Polymerase_NTP_transf_dom"/>
</dbReference>